<keyword evidence="1" id="KW-0472">Membrane</keyword>
<sequence>MTIRIYPSRLAGEPLETHEHGAVTIHQWMMRNVDNYRADMKHPVCIEVDGENIPPAAWFDFAIRPDSDVRIYPIPYGLGTATIAWIAVGISVAAAAYSLFMMSNMDKGGYSPASGNALDLNPAKANTARLGDSIREVFGRYRIYPDYVVQPVTRFDKDDPTRMTVEMFLCLGAGRFSFAEGDIRIGATPVASLGKGFRYTVYRPGAVVSGDSRSENWFNSTEVGGTSSGTGLDMAQTAPTSADILAESITVSGAGITFNGLENAEKLPWWENKTVQLVVPASYVVTSDGDYSRITGDILEEIAPYVGMPVTLNYSGTDYTLVIASYTPHSAVVDGSGGVTASITLAYDTATGAAFTGLPEGYLRLSVAHAGNLYRILSLDGSTVTVRRVLSSGATDTKWPGFTARTVLDFEADGINDNTTWMGPFLACPENEVIDMFEVNFSFPNGICGFNKKGKKRKHTVQWEIQYRTYGSGSGWVSKTGSYTLDNVNGLGYTERIPLPAPGLVEVRCRRRNEQGDDNARDSMYWQALRGRLLTRPASYAGVTTLGVTVETGGKLAAQSDRRVNVVVTRIYDFGRPRSISGALHHIGKSIGLQMDATAINEMDRLYWRPRGEYFDYSTTDSDAVLNMLQKITNAGQAYFLFADGMASVGYDGVKPWSGVISPQEMTDELETAFSAPSDDDYDGVDVTYINATTWAEETVQCRTVENPVPLKRESYQLEGVTDRDRAYRIGMRRLMKYRQRRLSFSATTEMDALCYNTGDRIILTDDIPGNRTLSCLITGMKRDGGVTVFTLSEAPDWTYPSPRVLVRYQNGTVSGLLVPVKTGRFSLSVPHQHDFDDIITDSASIEPARLIFCDSSRVGYDAVIEEIAPQSDGTCTVSASEYRASFYDYDNAIYPGDVT</sequence>
<evidence type="ECO:0000259" key="2">
    <source>
        <dbReference type="Pfam" id="PF24801"/>
    </source>
</evidence>
<feature type="transmembrane region" description="Helical" evidence="1">
    <location>
        <begin position="74"/>
        <end position="100"/>
    </location>
</feature>
<keyword evidence="1" id="KW-0812">Transmembrane</keyword>
<name>A0A5V3AL94_SALER</name>
<dbReference type="NCBIfam" id="NF040662">
    <property type="entry name" value="attach_TipJ_rel"/>
    <property type="match status" value="1"/>
</dbReference>
<organism evidence="3">
    <name type="scientific">Salmonella enterica</name>
    <name type="common">Salmonella choleraesuis</name>
    <dbReference type="NCBI Taxonomy" id="28901"/>
    <lineage>
        <taxon>Bacteria</taxon>
        <taxon>Pseudomonadati</taxon>
        <taxon>Pseudomonadota</taxon>
        <taxon>Gammaproteobacteria</taxon>
        <taxon>Enterobacterales</taxon>
        <taxon>Enterobacteriaceae</taxon>
        <taxon>Salmonella</taxon>
    </lineage>
</organism>
<dbReference type="Pfam" id="PF24801">
    <property type="entry name" value="FNIII-A_GpJ"/>
    <property type="match status" value="1"/>
</dbReference>
<keyword evidence="3" id="KW-0808">Transferase</keyword>
<proteinExistence type="predicted"/>
<reference evidence="3" key="1">
    <citation type="submission" date="2018-07" db="EMBL/GenBank/DDBJ databases">
        <authorList>
            <consortium name="PulseNet: The National Subtyping Network for Foodborne Disease Surveillance"/>
            <person name="Tarr C.L."/>
            <person name="Trees E."/>
            <person name="Katz L.S."/>
            <person name="Carleton-Romer H.A."/>
            <person name="Stroika S."/>
            <person name="Kucerova Z."/>
            <person name="Roache K.F."/>
            <person name="Sabol A.L."/>
            <person name="Besser J."/>
            <person name="Gerner-Smidt P."/>
        </authorList>
    </citation>
    <scope>NUCLEOTIDE SEQUENCE</scope>
    <source>
        <strain evidence="3">PNUSAS022037</strain>
    </source>
</reference>
<protein>
    <submittedName>
        <fullName evidence="3">Kinase</fullName>
    </submittedName>
</protein>
<dbReference type="AlphaFoldDB" id="A0A5V3AL94"/>
<feature type="domain" description="Tip attachment protein J HDII-ins2" evidence="2">
    <location>
        <begin position="431"/>
        <end position="530"/>
    </location>
</feature>
<comment type="caution">
    <text evidence="3">The sequence shown here is derived from an EMBL/GenBank/DDBJ whole genome shotgun (WGS) entry which is preliminary data.</text>
</comment>
<keyword evidence="1" id="KW-1133">Transmembrane helix</keyword>
<keyword evidence="3" id="KW-0418">Kinase</keyword>
<dbReference type="EMBL" id="AAHACR010000003">
    <property type="protein sequence ID" value="EBT8449820.1"/>
    <property type="molecule type" value="Genomic_DNA"/>
</dbReference>
<dbReference type="GO" id="GO:0016301">
    <property type="term" value="F:kinase activity"/>
    <property type="evidence" value="ECO:0007669"/>
    <property type="project" value="UniProtKB-KW"/>
</dbReference>
<gene>
    <name evidence="3" type="ORF">COQ51_06650</name>
</gene>
<accession>A0A5V3AL94</accession>
<evidence type="ECO:0000256" key="1">
    <source>
        <dbReference type="SAM" id="Phobius"/>
    </source>
</evidence>
<evidence type="ECO:0000313" key="3">
    <source>
        <dbReference type="EMBL" id="EBT8449820.1"/>
    </source>
</evidence>
<dbReference type="InterPro" id="IPR055385">
    <property type="entry name" value="GpJ_HDII-ins2"/>
</dbReference>